<dbReference type="EMBL" id="KE126866">
    <property type="protein sequence ID" value="EPB65902.1"/>
    <property type="molecule type" value="Genomic_DNA"/>
</dbReference>
<evidence type="ECO:0000313" key="3">
    <source>
        <dbReference type="EMBL" id="EPB65902.1"/>
    </source>
</evidence>
<reference evidence="3 4" key="1">
    <citation type="submission" date="2013-05" db="EMBL/GenBank/DDBJ databases">
        <title>Draft genome of the parasitic nematode Anyclostoma ceylanicum.</title>
        <authorList>
            <person name="Mitreva M."/>
        </authorList>
    </citation>
    <scope>NUCLEOTIDE SEQUENCE [LARGE SCALE GENOMIC DNA]</scope>
</reference>
<dbReference type="PANTHER" id="PTHR35450">
    <property type="entry name" value="REVERSE TRANSCRIPTASE DOMAIN-CONTAINING PROTEIN"/>
    <property type="match status" value="1"/>
</dbReference>
<evidence type="ECO:0000256" key="1">
    <source>
        <dbReference type="SAM" id="MobiDB-lite"/>
    </source>
</evidence>
<dbReference type="PROSITE" id="PS50878">
    <property type="entry name" value="RT_POL"/>
    <property type="match status" value="1"/>
</dbReference>
<evidence type="ECO:0000259" key="2">
    <source>
        <dbReference type="PROSITE" id="PS50878"/>
    </source>
</evidence>
<sequence length="994" mass="112094">MQAVGGSRQRSLTVHDEHLTDGCQKWGLNPTGNPSQYAVVLTERGVGTPPLSGGGREFACELGRASRPDPVQPNCVTFTLQPSTSSWTSVQVLVTPARNVVQANSCTQNQAQEDQTIRSQSAALTVPAPTTNENRRLGATTNNAQRPTEELAPMNNENQNSEEQPAPRKRNLWTTQELGTIKPWTAPGPDGIQGFWWKNLPEARTRLIQWCLRALRKPKQTIPTWLCHGRVALIPKNKEGPLGPGDYRPITCLNTCYKILTAMMALQITKEVGERLPPEQLALRKGIWGCTHAHILDQSACKDAEKSGKELHMLWVDMAKAYDSVSHGAVRWIMAKWGVSSLIRNTLSTLINLQTIRYGNMQNGKLITSRPLQIRNGLMQGDALSPLLFCMVISPISHWLRHNVLPYETKTGSGPSSDGPLRLGHIFYMDDLKQGPPQPELREIPVLAATQFYKYLGIEQNLFSNIEEMWARAEESALATTKIIMDSELTVHQKIMGYNQTVIPKMKYVVSCIIFGSGRFVSLKKHARELDNKVRKQLVESHLRFGHSCVARLYVKREKGGLGLKSVEEEVEHAIVYTWCYFASNPDFIVPYQLAESLRSRNKRSLTSDFQAVLAAHGLEECVTRTILTNIKIDSHEYTSATKAARELVKKIHEQWTEGHLQEWKNKSTASRILQPADDGSSQLSLKDSFIWMVKGKVSSEVMRNVMAVQEGSLLTRCSPANRAIHPVMEWCRMGCHVRETPEHIVSTCEFWRTNIMMERHDEVARVIYNSILKKYDLLRSRQSSINETQVIDVGGIVIHWNDTIRTSENIPHNKPDILVWDKKTERIWIIEIAVSWYTRIHIQEERKLKKYSVNGTLPSDTEPWMYHPGPNLKAALQKDRKCRVDIVPLEYIFMKERTGFQARLKKVELTGRGVGTPPLSGGGCEFACGLGHASRPDPVQPNKEHSHCKLAPRNGRLSRFACGPAGLFNPRSRRAVVEHEDQMTTNHKMIGES</sequence>
<keyword evidence="4" id="KW-1185">Reference proteome</keyword>
<protein>
    <recommendedName>
        <fullName evidence="2">Reverse transcriptase domain-containing protein</fullName>
    </recommendedName>
</protein>
<proteinExistence type="predicted"/>
<gene>
    <name evidence="3" type="ORF">ANCCEY_15020</name>
</gene>
<feature type="compositionally biased region" description="Polar residues" evidence="1">
    <location>
        <begin position="108"/>
        <end position="132"/>
    </location>
</feature>
<dbReference type="SUPFAM" id="SSF56672">
    <property type="entry name" value="DNA/RNA polymerases"/>
    <property type="match status" value="1"/>
</dbReference>
<dbReference type="AlphaFoldDB" id="A0A0D6LE15"/>
<name>A0A0D6LE15_9BILA</name>
<dbReference type="CDD" id="cd01650">
    <property type="entry name" value="RT_nLTR_like"/>
    <property type="match status" value="1"/>
</dbReference>
<accession>A0A0D6LE15</accession>
<dbReference type="PANTHER" id="PTHR35450:SF2">
    <property type="entry name" value="REVERSE TRANSCRIPTASE DOMAIN-CONTAINING PROTEIN"/>
    <property type="match status" value="1"/>
</dbReference>
<organism evidence="3 4">
    <name type="scientific">Ancylostoma ceylanicum</name>
    <dbReference type="NCBI Taxonomy" id="53326"/>
    <lineage>
        <taxon>Eukaryota</taxon>
        <taxon>Metazoa</taxon>
        <taxon>Ecdysozoa</taxon>
        <taxon>Nematoda</taxon>
        <taxon>Chromadorea</taxon>
        <taxon>Rhabditida</taxon>
        <taxon>Rhabditina</taxon>
        <taxon>Rhabditomorpha</taxon>
        <taxon>Strongyloidea</taxon>
        <taxon>Ancylostomatidae</taxon>
        <taxon>Ancylostomatinae</taxon>
        <taxon>Ancylostoma</taxon>
    </lineage>
</organism>
<dbReference type="Proteomes" id="UP000054495">
    <property type="component" value="Unassembled WGS sequence"/>
</dbReference>
<evidence type="ECO:0000313" key="4">
    <source>
        <dbReference type="Proteomes" id="UP000054495"/>
    </source>
</evidence>
<dbReference type="InterPro" id="IPR043502">
    <property type="entry name" value="DNA/RNA_pol_sf"/>
</dbReference>
<feature type="region of interest" description="Disordered" evidence="1">
    <location>
        <begin position="108"/>
        <end position="170"/>
    </location>
</feature>
<dbReference type="Pfam" id="PF00078">
    <property type="entry name" value="RVT_1"/>
    <property type="match status" value="1"/>
</dbReference>
<feature type="domain" description="Reverse transcriptase" evidence="2">
    <location>
        <begin position="215"/>
        <end position="485"/>
    </location>
</feature>
<dbReference type="InterPro" id="IPR000477">
    <property type="entry name" value="RT_dom"/>
</dbReference>